<gene>
    <name evidence="1" type="ORF">CEXT_295191</name>
</gene>
<dbReference type="AlphaFoldDB" id="A0AAV4RHZ9"/>
<evidence type="ECO:0000313" key="2">
    <source>
        <dbReference type="Proteomes" id="UP001054945"/>
    </source>
</evidence>
<sequence length="79" mass="9154">MDKPVAGPRKILRAPALRRGREIIPISSRLAPIASYPSVTDDVEELEEFLSFIMANVRAYQNKREKNNNMMMMMMTRVR</sequence>
<organism evidence="1 2">
    <name type="scientific">Caerostris extrusa</name>
    <name type="common">Bark spider</name>
    <name type="synonym">Caerostris bankana</name>
    <dbReference type="NCBI Taxonomy" id="172846"/>
    <lineage>
        <taxon>Eukaryota</taxon>
        <taxon>Metazoa</taxon>
        <taxon>Ecdysozoa</taxon>
        <taxon>Arthropoda</taxon>
        <taxon>Chelicerata</taxon>
        <taxon>Arachnida</taxon>
        <taxon>Araneae</taxon>
        <taxon>Araneomorphae</taxon>
        <taxon>Entelegynae</taxon>
        <taxon>Araneoidea</taxon>
        <taxon>Araneidae</taxon>
        <taxon>Caerostris</taxon>
    </lineage>
</organism>
<keyword evidence="2" id="KW-1185">Reference proteome</keyword>
<dbReference type="EMBL" id="BPLR01007962">
    <property type="protein sequence ID" value="GIY21085.1"/>
    <property type="molecule type" value="Genomic_DNA"/>
</dbReference>
<reference evidence="1 2" key="1">
    <citation type="submission" date="2021-06" db="EMBL/GenBank/DDBJ databases">
        <title>Caerostris extrusa draft genome.</title>
        <authorList>
            <person name="Kono N."/>
            <person name="Arakawa K."/>
        </authorList>
    </citation>
    <scope>NUCLEOTIDE SEQUENCE [LARGE SCALE GENOMIC DNA]</scope>
</reference>
<accession>A0AAV4RHZ9</accession>
<name>A0AAV4RHZ9_CAEEX</name>
<protein>
    <submittedName>
        <fullName evidence="1">Uncharacterized protein</fullName>
    </submittedName>
</protein>
<proteinExistence type="predicted"/>
<dbReference type="Proteomes" id="UP001054945">
    <property type="component" value="Unassembled WGS sequence"/>
</dbReference>
<comment type="caution">
    <text evidence="1">The sequence shown here is derived from an EMBL/GenBank/DDBJ whole genome shotgun (WGS) entry which is preliminary data.</text>
</comment>
<evidence type="ECO:0000313" key="1">
    <source>
        <dbReference type="EMBL" id="GIY21085.1"/>
    </source>
</evidence>